<comment type="caution">
    <text evidence="3">The sequence shown here is derived from an EMBL/GenBank/DDBJ whole genome shotgun (WGS) entry which is preliminary data.</text>
</comment>
<feature type="signal peptide" evidence="1">
    <location>
        <begin position="1"/>
        <end position="21"/>
    </location>
</feature>
<keyword evidence="1" id="KW-0732">Signal</keyword>
<evidence type="ECO:0000313" key="3">
    <source>
        <dbReference type="EMBL" id="KIE14001.1"/>
    </source>
</evidence>
<organism evidence="3">
    <name type="scientific">Tolypothrix bouteillei VB521301</name>
    <dbReference type="NCBI Taxonomy" id="1479485"/>
    <lineage>
        <taxon>Bacteria</taxon>
        <taxon>Bacillati</taxon>
        <taxon>Cyanobacteriota</taxon>
        <taxon>Cyanophyceae</taxon>
        <taxon>Nostocales</taxon>
        <taxon>Tolypothrichaceae</taxon>
        <taxon>Tolypothrix</taxon>
    </lineage>
</organism>
<name>A0A0C1NME5_9CYAN</name>
<gene>
    <name evidence="3" type="ORF">DA73_0201305</name>
</gene>
<evidence type="ECO:0000259" key="2">
    <source>
        <dbReference type="SMART" id="SM00912"/>
    </source>
</evidence>
<dbReference type="EMBL" id="JHEG02000001">
    <property type="protein sequence ID" value="KIE14001.1"/>
    <property type="molecule type" value="Genomic_DNA"/>
</dbReference>
<sequence>MSSWGWVLGITIIFSANCACAQIVPDSTLPNNSNVRLDGSTFNITEGTTRGANLFHSFKEFSVPTGSTAFFNNSQNIQNILTRVTGGSISNIDGLIRANGTANLFVLNPNGIIFGPNARLDIGGSFLATTASSFKFPDGSEFSATNPQSPPLLTVNLTPGLQYRPSQPGATITNTGNLASKQDLALVSDRLEIEGLLFSGRNFTIGSVSGELASFVSKNTPIISSGGDVDIAANYTGASLLIESKGNIRFGGDINIIKPGTTGLLQGLDTETLSKSSALILRSGQSTLVYEGANSENAPASSRLNVPQGITLSKDVVLQPFNDIGGVVSIKAASGDVNTQLISTNGQKQSPSFDSRSTANNAYGGAIALDANGSISTGNLLSFSYSGKDGGAITLSAKGNISTQSLRSFSDATLGNAGSGGAITLNADGNINTGNLYSFALSDAGNAGSGGAITLRANGNISTQSLSSNSSSYPGNAGEGGAITLSANNDINVESLDSFSYSRIGNTGSGGAITLSALGNINTQDLSSISFSAGEGNVGDGGAIALSTKGNINTKEVSASSFSAYGNTGSGGAITLNAKDNINTENLRSTSDSFAGNVKDGGAITLSAGSNINTQDLSSGSSALGSGNGGSGGAIILSAGNDINTQSLDSGSFSFSGNGGAVTLSAQGNINTQDISSHALLDSSGGAITLSAGGNIVTQDVSSVSSSRNGGLGGAITFSAIGNILTEDLRTTSDASGKAITLNAGGDISTQNLSSSSLSDLGTGGAIILNAKGGINTKDISSNSSADSGNAGSGGAISLNAGGNINTERLYSVSTSRDSGNAGTGGAISLSAGGNLNTEELDSYSLAFGSGKAGTGGAISLSAGGHISTRFLSSFSRSSSGNAGTGGAITLSAGDTIKFKSYDFSTNTYVISSRGSVNSSGATGSGNITIISSAPFVLDNGIISSDTFGSGKGGDIQINAPSISLTNGAQLSASAHSTGQGGNITLFASNKVELVGGTTDIPFGIFTQKDSSNYTGIPPGTYLGGYIPNGTTSQPPEGTVFPSGVFSQTTVASTGSAGNLKIETGQFIITHGAAIATTTFGKDSNAGNISINAHDSMSIDNGSILSGVAGGAIGNSGWVQLHAPSLVIKGGGVVQTQTLGKGKAGEIRVNADTVSISGKDSALRSASGGSNTLLGTASSNIGQGGNISIITHKLSVVDGAVLDATTQTNSTGGNIAINANTLNVEKDGQILTSTSGAGEAGHLTIQPLSHGQTLTVNFQKGARISASTNSRGQGGTISVQAPESITLTGDGSLIAAETTGLGAGGNLNLETRRLIVKDRAQVTVSSTKSGTAGSLNVDANSIYLDNFAKISADTTGGGGNIELRSPLIFLRRGSSITTNASGSKISGGNITIDAKKGFIIAVPGENSDIRADSNDFRGGSVTIRNAAGIFGIEPRIAPSDRTNDITVKGATPDLSGNLEINNPEVDPSSGLVEIPINLVDASNQIDTSCKAGSIQRRSSLILTGRGGLPPNPGDPLSTDAVFVDLITLNPSSDNSSTPSVTSRLPTTATPERIVEATEWVLNAQGEVVLTASASTVTPHSSWFNPASCSASVSYTHLDVYKSAS</sequence>
<dbReference type="NCBIfam" id="TIGR01901">
    <property type="entry name" value="adhes_NPXG"/>
    <property type="match status" value="1"/>
</dbReference>
<dbReference type="OrthoDB" id="524782at2"/>
<dbReference type="InterPro" id="IPR011050">
    <property type="entry name" value="Pectin_lyase_fold/virulence"/>
</dbReference>
<proteinExistence type="predicted"/>
<dbReference type="STRING" id="1479485.DA73_0201305"/>
<dbReference type="Gene3D" id="2.160.20.10">
    <property type="entry name" value="Single-stranded right-handed beta-helix, Pectin lyase-like"/>
    <property type="match status" value="3"/>
</dbReference>
<evidence type="ECO:0000256" key="1">
    <source>
        <dbReference type="SAM" id="SignalP"/>
    </source>
</evidence>
<feature type="chain" id="PRO_5002135877" description="Filamentous haemagglutinin FhaB/tRNA nuclease CdiA-like TPS domain-containing protein" evidence="1">
    <location>
        <begin position="22"/>
        <end position="1604"/>
    </location>
</feature>
<reference evidence="3" key="1">
    <citation type="journal article" date="2015" name="Genome Announc.">
        <title>Draft Genome Sequence of Tolypothrix boutellei Strain VB521301.</title>
        <authorList>
            <person name="Chandrababunaidu M.M."/>
            <person name="Singh D."/>
            <person name="Sen D."/>
            <person name="Bhan S."/>
            <person name="Das S."/>
            <person name="Gupta A."/>
            <person name="Adhikary S.P."/>
            <person name="Tripathy S."/>
        </authorList>
    </citation>
    <scope>NUCLEOTIDE SEQUENCE</scope>
    <source>
        <strain evidence="3">VB521301</strain>
    </source>
</reference>
<protein>
    <recommendedName>
        <fullName evidence="2">Filamentous haemagglutinin FhaB/tRNA nuclease CdiA-like TPS domain-containing protein</fullName>
    </recommendedName>
</protein>
<accession>A0A0C1NME5</accession>
<dbReference type="InterPro" id="IPR012334">
    <property type="entry name" value="Pectin_lyas_fold"/>
</dbReference>
<dbReference type="InterPro" id="IPR008638">
    <property type="entry name" value="FhaB/CdiA-like_TPS"/>
</dbReference>
<dbReference type="SMART" id="SM00912">
    <property type="entry name" value="Haemagg_act"/>
    <property type="match status" value="1"/>
</dbReference>
<dbReference type="SUPFAM" id="SSF51126">
    <property type="entry name" value="Pectin lyase-like"/>
    <property type="match status" value="2"/>
</dbReference>
<feature type="domain" description="Filamentous haemagglutinin FhaB/tRNA nuclease CdiA-like TPS" evidence="2">
    <location>
        <begin position="19"/>
        <end position="137"/>
    </location>
</feature>
<dbReference type="Pfam" id="PF05860">
    <property type="entry name" value="TPS"/>
    <property type="match status" value="1"/>
</dbReference>